<dbReference type="UniPathway" id="UPA00028">
    <property type="reaction ID" value="UER00003"/>
</dbReference>
<comment type="catalytic activity">
    <reaction evidence="5 6">
        <text>(6R)-5,10-methylene-5,6,7,8-tetrahydrofolate + 3-methyl-2-oxobutanoate + H2O = 2-dehydropantoate + (6S)-5,6,7,8-tetrahydrofolate</text>
        <dbReference type="Rhea" id="RHEA:11824"/>
        <dbReference type="ChEBI" id="CHEBI:11561"/>
        <dbReference type="ChEBI" id="CHEBI:11851"/>
        <dbReference type="ChEBI" id="CHEBI:15377"/>
        <dbReference type="ChEBI" id="CHEBI:15636"/>
        <dbReference type="ChEBI" id="CHEBI:57453"/>
        <dbReference type="EC" id="2.1.2.11"/>
    </reaction>
</comment>
<dbReference type="CDD" id="cd06557">
    <property type="entry name" value="KPHMT-like"/>
    <property type="match status" value="1"/>
</dbReference>
<protein>
    <recommendedName>
        <fullName evidence="3 6">3-methyl-2-oxobutanoate hydroxymethyltransferase</fullName>
        <ecNumber evidence="3 6">2.1.2.11</ecNumber>
    </recommendedName>
</protein>
<gene>
    <name evidence="7" type="ORF">BP6252_06316</name>
</gene>
<comment type="caution">
    <text evidence="7">The sequence shown here is derived from an EMBL/GenBank/DDBJ whole genome shotgun (WGS) entry which is preliminary data.</text>
</comment>
<dbReference type="GO" id="GO:0032259">
    <property type="term" value="P:methylation"/>
    <property type="evidence" value="ECO:0007669"/>
    <property type="project" value="UniProtKB-KW"/>
</dbReference>
<dbReference type="InterPro" id="IPR040442">
    <property type="entry name" value="Pyrv_kinase-like_dom_sf"/>
</dbReference>
<keyword evidence="6" id="KW-0566">Pantothenate biosynthesis</keyword>
<accession>A0A3D8RMP1</accession>
<dbReference type="OrthoDB" id="425211at2759"/>
<evidence type="ECO:0000256" key="6">
    <source>
        <dbReference type="RuleBase" id="RU362100"/>
    </source>
</evidence>
<dbReference type="NCBIfam" id="TIGR00222">
    <property type="entry name" value="panB"/>
    <property type="match status" value="1"/>
</dbReference>
<dbReference type="PANTHER" id="PTHR20881:SF0">
    <property type="entry name" value="3-METHYL-2-OXOBUTANOATE HYDROXYMETHYLTRANSFERASE"/>
    <property type="match status" value="1"/>
</dbReference>
<dbReference type="HAMAP" id="MF_00156">
    <property type="entry name" value="PanB"/>
    <property type="match status" value="1"/>
</dbReference>
<dbReference type="Proteomes" id="UP000256645">
    <property type="component" value="Unassembled WGS sequence"/>
</dbReference>
<dbReference type="STRING" id="1849047.A0A3D8RMP1"/>
<proteinExistence type="inferred from homology"/>
<evidence type="ECO:0000256" key="2">
    <source>
        <dbReference type="ARBA" id="ARBA00008676"/>
    </source>
</evidence>
<dbReference type="PANTHER" id="PTHR20881">
    <property type="entry name" value="3-METHYL-2-OXOBUTANOATE HYDROXYMETHYLTRANSFERASE"/>
    <property type="match status" value="1"/>
</dbReference>
<dbReference type="GO" id="GO:0015940">
    <property type="term" value="P:pantothenate biosynthetic process"/>
    <property type="evidence" value="ECO:0007669"/>
    <property type="project" value="UniProtKB-UniPathway"/>
</dbReference>
<dbReference type="InterPro" id="IPR015813">
    <property type="entry name" value="Pyrv/PenolPyrv_kinase-like_dom"/>
</dbReference>
<dbReference type="GO" id="GO:0008168">
    <property type="term" value="F:methyltransferase activity"/>
    <property type="evidence" value="ECO:0007669"/>
    <property type="project" value="UniProtKB-KW"/>
</dbReference>
<keyword evidence="7" id="KW-0489">Methyltransferase</keyword>
<keyword evidence="8" id="KW-1185">Reference proteome</keyword>
<dbReference type="Gene3D" id="3.20.20.60">
    <property type="entry name" value="Phosphoenolpyruvate-binding domains"/>
    <property type="match status" value="1"/>
</dbReference>
<comment type="pathway">
    <text evidence="1 6">Cofactor biosynthesis; (R)-pantothenate biosynthesis; (R)-pantoate from 3-methyl-2-oxobutanoate: step 1/2.</text>
</comment>
<comment type="similarity">
    <text evidence="2 6">Belongs to the PanB family.</text>
</comment>
<evidence type="ECO:0000256" key="5">
    <source>
        <dbReference type="ARBA" id="ARBA00049172"/>
    </source>
</evidence>
<keyword evidence="4 6" id="KW-0808">Transferase</keyword>
<dbReference type="GO" id="GO:0003864">
    <property type="term" value="F:3-methyl-2-oxobutanoate hydroxymethyltransferase activity"/>
    <property type="evidence" value="ECO:0007669"/>
    <property type="project" value="UniProtKB-EC"/>
</dbReference>
<dbReference type="GO" id="GO:0005739">
    <property type="term" value="C:mitochondrion"/>
    <property type="evidence" value="ECO:0007669"/>
    <property type="project" value="TreeGrafter"/>
</dbReference>
<evidence type="ECO:0000313" key="7">
    <source>
        <dbReference type="EMBL" id="RDW75174.1"/>
    </source>
</evidence>
<sequence>MSTFVRFRICFKRPAFSAARPFLTQSQVRWSSHSPMGSATPSTRKKVTISTLRLMYKKGEPITMITAHDFPSGHVGDAAGMDMVLVGDSLAMVALGMEDTSEVLLEEMLLHCRSVSRAAKTAFTVKPLPTSTDRELTTYVQVGDLPMGSYEISPEQALQSAIRVVKEGRVQSIKLEGGREMASTIRKITTAGIPVLGHVGLTPQRQNALGGFRVQGKTSAGAMSVLEDALAVQEAGCFAVVLEAIPQEVASLITQELSIPTIGIGAGNGCSGQVLVQVDMTGHFPPGRFLPKFVKKYGDVWSEAHKAISTYRDEVKSRAYPAPEHTYPISKEELEAFSRTLDERRK</sequence>
<dbReference type="EC" id="2.1.2.11" evidence="3 6"/>
<dbReference type="SUPFAM" id="SSF51621">
    <property type="entry name" value="Phosphoenolpyruvate/pyruvate domain"/>
    <property type="match status" value="1"/>
</dbReference>
<dbReference type="AlphaFoldDB" id="A0A3D8RMP1"/>
<evidence type="ECO:0000313" key="8">
    <source>
        <dbReference type="Proteomes" id="UP000256645"/>
    </source>
</evidence>
<evidence type="ECO:0000256" key="4">
    <source>
        <dbReference type="ARBA" id="ARBA00022679"/>
    </source>
</evidence>
<evidence type="ECO:0000256" key="1">
    <source>
        <dbReference type="ARBA" id="ARBA00005033"/>
    </source>
</evidence>
<dbReference type="EMBL" id="PDLM01000006">
    <property type="protein sequence ID" value="RDW75174.1"/>
    <property type="molecule type" value="Genomic_DNA"/>
</dbReference>
<dbReference type="Pfam" id="PF02548">
    <property type="entry name" value="Pantoate_transf"/>
    <property type="match status" value="2"/>
</dbReference>
<dbReference type="InterPro" id="IPR003700">
    <property type="entry name" value="Pantoate_hydroxy_MeTrfase"/>
</dbReference>
<dbReference type="GO" id="GO:0000287">
    <property type="term" value="F:magnesium ion binding"/>
    <property type="evidence" value="ECO:0007669"/>
    <property type="project" value="TreeGrafter"/>
</dbReference>
<evidence type="ECO:0000256" key="3">
    <source>
        <dbReference type="ARBA" id="ARBA00012618"/>
    </source>
</evidence>
<reference evidence="7 8" key="1">
    <citation type="journal article" date="2018" name="IMA Fungus">
        <title>IMA Genome-F 9: Draft genome sequence of Annulohypoxylon stygium, Aspergillus mulundensis, Berkeleyomyces basicola (syn. Thielaviopsis basicola), Ceratocystis smalleyi, two Cercospora beticola strains, Coleophoma cylindrospora, Fusarium fracticaudum, Phialophora cf. hyalina, and Morchella septimelata.</title>
        <authorList>
            <person name="Wingfield B.D."/>
            <person name="Bills G.F."/>
            <person name="Dong Y."/>
            <person name="Huang W."/>
            <person name="Nel W.J."/>
            <person name="Swalarsk-Parry B.S."/>
            <person name="Vaghefi N."/>
            <person name="Wilken P.M."/>
            <person name="An Z."/>
            <person name="de Beer Z.W."/>
            <person name="De Vos L."/>
            <person name="Chen L."/>
            <person name="Duong T.A."/>
            <person name="Gao Y."/>
            <person name="Hammerbacher A."/>
            <person name="Kikkert J.R."/>
            <person name="Li Y."/>
            <person name="Li H."/>
            <person name="Li K."/>
            <person name="Li Q."/>
            <person name="Liu X."/>
            <person name="Ma X."/>
            <person name="Naidoo K."/>
            <person name="Pethybridge S.J."/>
            <person name="Sun J."/>
            <person name="Steenkamp E.T."/>
            <person name="van der Nest M.A."/>
            <person name="van Wyk S."/>
            <person name="Wingfield M.J."/>
            <person name="Xiong C."/>
            <person name="Yue Q."/>
            <person name="Zhang X."/>
        </authorList>
    </citation>
    <scope>NUCLEOTIDE SEQUENCE [LARGE SCALE GENOMIC DNA]</scope>
    <source>
        <strain evidence="7 8">BP6252</strain>
    </source>
</reference>
<name>A0A3D8RMP1_9HELO</name>
<organism evidence="7 8">
    <name type="scientific">Coleophoma cylindrospora</name>
    <dbReference type="NCBI Taxonomy" id="1849047"/>
    <lineage>
        <taxon>Eukaryota</taxon>
        <taxon>Fungi</taxon>
        <taxon>Dikarya</taxon>
        <taxon>Ascomycota</taxon>
        <taxon>Pezizomycotina</taxon>
        <taxon>Leotiomycetes</taxon>
        <taxon>Helotiales</taxon>
        <taxon>Dermateaceae</taxon>
        <taxon>Coleophoma</taxon>
    </lineage>
</organism>
<dbReference type="NCBIfam" id="NF001452">
    <property type="entry name" value="PRK00311.1"/>
    <property type="match status" value="1"/>
</dbReference>
<comment type="function">
    <text evidence="6">Catalyzes the reversible reaction in which hydroxymethyl group from 5,10-methylenetetrahydrofolate is transferred onto alpha-ketoisovalerate to form ketopantoate.</text>
</comment>